<evidence type="ECO:0000256" key="1">
    <source>
        <dbReference type="ARBA" id="ARBA00004141"/>
    </source>
</evidence>
<accession>A0A9D1PVH9</accession>
<evidence type="ECO:0000256" key="5">
    <source>
        <dbReference type="ARBA" id="ARBA00022989"/>
    </source>
</evidence>
<evidence type="ECO:0000259" key="8">
    <source>
        <dbReference type="Pfam" id="PF02683"/>
    </source>
</evidence>
<feature type="transmembrane region" description="Helical" evidence="7">
    <location>
        <begin position="165"/>
        <end position="190"/>
    </location>
</feature>
<keyword evidence="5 7" id="KW-1133">Transmembrane helix</keyword>
<proteinExistence type="inferred from homology"/>
<dbReference type="PANTHER" id="PTHR31272">
    <property type="entry name" value="CYTOCHROME C-TYPE BIOGENESIS PROTEIN HI_1454-RELATED"/>
    <property type="match status" value="1"/>
</dbReference>
<feature type="transmembrane region" description="Helical" evidence="7">
    <location>
        <begin position="202"/>
        <end position="226"/>
    </location>
</feature>
<evidence type="ECO:0000256" key="6">
    <source>
        <dbReference type="ARBA" id="ARBA00023136"/>
    </source>
</evidence>
<feature type="transmembrane region" description="Helical" evidence="7">
    <location>
        <begin position="129"/>
        <end position="159"/>
    </location>
</feature>
<dbReference type="InterPro" id="IPR003834">
    <property type="entry name" value="Cyt_c_assmbl_TM_dom"/>
</dbReference>
<gene>
    <name evidence="9" type="ORF">IAB12_06140</name>
</gene>
<dbReference type="Pfam" id="PF02683">
    <property type="entry name" value="DsbD_TM"/>
    <property type="match status" value="1"/>
</dbReference>
<evidence type="ECO:0000313" key="9">
    <source>
        <dbReference type="EMBL" id="HIV99337.1"/>
    </source>
</evidence>
<evidence type="ECO:0000313" key="10">
    <source>
        <dbReference type="Proteomes" id="UP000823936"/>
    </source>
</evidence>
<dbReference type="AlphaFoldDB" id="A0A9D1PVH9"/>
<feature type="transmembrane region" description="Helical" evidence="7">
    <location>
        <begin position="93"/>
        <end position="117"/>
    </location>
</feature>
<comment type="caution">
    <text evidence="9">The sequence shown here is derived from an EMBL/GenBank/DDBJ whole genome shotgun (WGS) entry which is preliminary data.</text>
</comment>
<dbReference type="InterPro" id="IPR051790">
    <property type="entry name" value="Cytochrome_c-biogenesis_DsbD"/>
</dbReference>
<feature type="transmembrane region" description="Helical" evidence="7">
    <location>
        <begin position="20"/>
        <end position="47"/>
    </location>
</feature>
<evidence type="ECO:0000256" key="4">
    <source>
        <dbReference type="ARBA" id="ARBA00022748"/>
    </source>
</evidence>
<protein>
    <recommendedName>
        <fullName evidence="8">Cytochrome C biogenesis protein transmembrane domain-containing protein</fullName>
    </recommendedName>
</protein>
<dbReference type="Proteomes" id="UP000823936">
    <property type="component" value="Unassembled WGS sequence"/>
</dbReference>
<dbReference type="GO" id="GO:0017004">
    <property type="term" value="P:cytochrome complex assembly"/>
    <property type="evidence" value="ECO:0007669"/>
    <property type="project" value="UniProtKB-KW"/>
</dbReference>
<organism evidence="9 10">
    <name type="scientific">Candidatus Ornithospirochaeta avicola</name>
    <dbReference type="NCBI Taxonomy" id="2840896"/>
    <lineage>
        <taxon>Bacteria</taxon>
        <taxon>Pseudomonadati</taxon>
        <taxon>Spirochaetota</taxon>
        <taxon>Spirochaetia</taxon>
        <taxon>Spirochaetales</taxon>
        <taxon>Spirochaetaceae</taxon>
        <taxon>Spirochaetaceae incertae sedis</taxon>
        <taxon>Candidatus Ornithospirochaeta</taxon>
    </lineage>
</organism>
<keyword evidence="3 7" id="KW-0812">Transmembrane</keyword>
<reference evidence="9" key="2">
    <citation type="submission" date="2021-04" db="EMBL/GenBank/DDBJ databases">
        <authorList>
            <person name="Gilroy R."/>
        </authorList>
    </citation>
    <scope>NUCLEOTIDE SEQUENCE</scope>
    <source>
        <strain evidence="9">Gambia11-129</strain>
    </source>
</reference>
<comment type="subcellular location">
    <subcellularLocation>
        <location evidence="1">Membrane</location>
        <topology evidence="1">Multi-pass membrane protein</topology>
    </subcellularLocation>
</comment>
<dbReference type="EMBL" id="DXHU01000023">
    <property type="protein sequence ID" value="HIV99337.1"/>
    <property type="molecule type" value="Genomic_DNA"/>
</dbReference>
<reference evidence="9" key="1">
    <citation type="journal article" date="2021" name="PeerJ">
        <title>Extensive microbial diversity within the chicken gut microbiome revealed by metagenomics and culture.</title>
        <authorList>
            <person name="Gilroy R."/>
            <person name="Ravi A."/>
            <person name="Getino M."/>
            <person name="Pursley I."/>
            <person name="Horton D.L."/>
            <person name="Alikhan N.F."/>
            <person name="Baker D."/>
            <person name="Gharbi K."/>
            <person name="Hall N."/>
            <person name="Watson M."/>
            <person name="Adriaenssens E.M."/>
            <person name="Foster-Nyarko E."/>
            <person name="Jarju S."/>
            <person name="Secka A."/>
            <person name="Antonio M."/>
            <person name="Oren A."/>
            <person name="Chaudhuri R.R."/>
            <person name="La Ragione R."/>
            <person name="Hildebrand F."/>
            <person name="Pallen M.J."/>
        </authorList>
    </citation>
    <scope>NUCLEOTIDE SEQUENCE</scope>
    <source>
        <strain evidence="9">Gambia11-129</strain>
    </source>
</reference>
<keyword evidence="6 7" id="KW-0472">Membrane</keyword>
<keyword evidence="4" id="KW-0201">Cytochrome c-type biogenesis</keyword>
<feature type="transmembrane region" description="Helical" evidence="7">
    <location>
        <begin position="59"/>
        <end position="87"/>
    </location>
</feature>
<evidence type="ECO:0000256" key="7">
    <source>
        <dbReference type="SAM" id="Phobius"/>
    </source>
</evidence>
<evidence type="ECO:0000256" key="2">
    <source>
        <dbReference type="ARBA" id="ARBA00006143"/>
    </source>
</evidence>
<feature type="domain" description="Cytochrome C biogenesis protein transmembrane" evidence="8">
    <location>
        <begin position="23"/>
        <end position="190"/>
    </location>
</feature>
<sequence length="229" mass="25113">MINDALSSLAALIERYALLAPLFAFLAGMITSVLPCSLSSLPLIITYTAGRERSMKNTFLTALFYALGSALVFIALALAASFLSIMIGKERPLWYFFLGILMILMALQISELFTFIPSSHLVSKNRRKGYAGAFISGMLSSLFSSPCSTPVLVALLSISSVKADYMFSFILLLFYSLGYGILSICTALSVSWIKKVSRNSKYILLSWILKIALSLSILSLGLYFIYLAL</sequence>
<name>A0A9D1PVH9_9SPIO</name>
<dbReference type="GO" id="GO:0016020">
    <property type="term" value="C:membrane"/>
    <property type="evidence" value="ECO:0007669"/>
    <property type="project" value="UniProtKB-SubCell"/>
</dbReference>
<comment type="similarity">
    <text evidence="2">Belongs to the DsbD family.</text>
</comment>
<evidence type="ECO:0000256" key="3">
    <source>
        <dbReference type="ARBA" id="ARBA00022692"/>
    </source>
</evidence>
<dbReference type="PANTHER" id="PTHR31272:SF6">
    <property type="entry name" value="CYTOCHROME C-TYPE BIOGENESIS CCDA-LIKE CHLOROPLASTIC PROTEIN"/>
    <property type="match status" value="1"/>
</dbReference>